<comment type="caution">
    <text evidence="1">The sequence shown here is derived from an EMBL/GenBank/DDBJ whole genome shotgun (WGS) entry which is preliminary data.</text>
</comment>
<dbReference type="Pfam" id="PF02620">
    <property type="entry name" value="YceD"/>
    <property type="match status" value="1"/>
</dbReference>
<proteinExistence type="predicted"/>
<dbReference type="Proteomes" id="UP001202248">
    <property type="component" value="Unassembled WGS sequence"/>
</dbReference>
<organism evidence="1 2">
    <name type="scientific">Niabella ginsengisoli</name>
    <dbReference type="NCBI Taxonomy" id="522298"/>
    <lineage>
        <taxon>Bacteria</taxon>
        <taxon>Pseudomonadati</taxon>
        <taxon>Bacteroidota</taxon>
        <taxon>Chitinophagia</taxon>
        <taxon>Chitinophagales</taxon>
        <taxon>Chitinophagaceae</taxon>
        <taxon>Niabella</taxon>
    </lineage>
</organism>
<name>A0ABS9SH35_9BACT</name>
<reference evidence="1 2" key="1">
    <citation type="submission" date="2022-02" db="EMBL/GenBank/DDBJ databases">
        <authorList>
            <person name="Min J."/>
        </authorList>
    </citation>
    <scope>NUCLEOTIDE SEQUENCE [LARGE SCALE GENOMIC DNA]</scope>
    <source>
        <strain evidence="1 2">GR10-1</strain>
    </source>
</reference>
<dbReference type="InterPro" id="IPR003772">
    <property type="entry name" value="YceD"/>
</dbReference>
<keyword evidence="2" id="KW-1185">Reference proteome</keyword>
<gene>
    <name evidence="1" type="ORF">MKP09_06945</name>
</gene>
<evidence type="ECO:0000313" key="2">
    <source>
        <dbReference type="Proteomes" id="UP001202248"/>
    </source>
</evidence>
<evidence type="ECO:0000313" key="1">
    <source>
        <dbReference type="EMBL" id="MCH5597662.1"/>
    </source>
</evidence>
<dbReference type="RefSeq" id="WP_240827036.1">
    <property type="nucleotide sequence ID" value="NZ_JAKWBL010000001.1"/>
</dbReference>
<dbReference type="EMBL" id="JAKWBL010000001">
    <property type="protein sequence ID" value="MCH5597662.1"/>
    <property type="molecule type" value="Genomic_DNA"/>
</dbReference>
<protein>
    <submittedName>
        <fullName evidence="1">DUF177 domain-containing protein</fullName>
    </submittedName>
</protein>
<sequence length="183" mass="21404">MTKGREYDIAFVGLKPGIHEYNYNISDKFFEAFQQQDFTDCHAQVKLLLDKKSSFMMLKFEIGGSLMVTCDRCNNDLKLDLWDEFNITVKMVEEPELMNDQEEDPDVYYISRGESHVNVENWIYEFINLSIPMHKTCGFDNADGPQCNKEALKMLDKLETEKPPQPDVNPIWKGLEQFKNKKD</sequence>
<accession>A0ABS9SH35</accession>